<dbReference type="AlphaFoldDB" id="A0A0P1A8K5"/>
<name>A0A0P1A8K5_PLAHL</name>
<dbReference type="EMBL" id="CCYD01000209">
    <property type="protein sequence ID" value="CEG36633.1"/>
    <property type="molecule type" value="Genomic_DNA"/>
</dbReference>
<reference evidence="2" key="1">
    <citation type="submission" date="2014-09" db="EMBL/GenBank/DDBJ databases">
        <authorList>
            <person name="Sharma Rahul"/>
            <person name="Thines Marco"/>
        </authorList>
    </citation>
    <scope>NUCLEOTIDE SEQUENCE [LARGE SCALE GENOMIC DNA]</scope>
</reference>
<sequence>MLTSRSFNHCQGLFLVIERGCTRSLADVQQAWHGHLAGLAIIELNDHKDVDDIIFFFVAYTPAGCMSQHGLT</sequence>
<evidence type="ECO:0000313" key="2">
    <source>
        <dbReference type="Proteomes" id="UP000054928"/>
    </source>
</evidence>
<proteinExistence type="predicted"/>
<dbReference type="RefSeq" id="XP_024573002.1">
    <property type="nucleotide sequence ID" value="XM_024721868.1"/>
</dbReference>
<evidence type="ECO:0000313" key="1">
    <source>
        <dbReference type="EMBL" id="CEG36633.1"/>
    </source>
</evidence>
<dbReference type="GeneID" id="36398297"/>
<dbReference type="Proteomes" id="UP000054928">
    <property type="component" value="Unassembled WGS sequence"/>
</dbReference>
<organism evidence="1 2">
    <name type="scientific">Plasmopara halstedii</name>
    <name type="common">Downy mildew of sunflower</name>
    <dbReference type="NCBI Taxonomy" id="4781"/>
    <lineage>
        <taxon>Eukaryota</taxon>
        <taxon>Sar</taxon>
        <taxon>Stramenopiles</taxon>
        <taxon>Oomycota</taxon>
        <taxon>Peronosporomycetes</taxon>
        <taxon>Peronosporales</taxon>
        <taxon>Peronosporaceae</taxon>
        <taxon>Plasmopara</taxon>
    </lineage>
</organism>
<protein>
    <submittedName>
        <fullName evidence="1">Uncharacterized protein</fullName>
    </submittedName>
</protein>
<keyword evidence="2" id="KW-1185">Reference proteome</keyword>
<accession>A0A0P1A8K5</accession>